<evidence type="ECO:0000259" key="8">
    <source>
        <dbReference type="Pfam" id="PF02668"/>
    </source>
</evidence>
<dbReference type="EMBL" id="BMRP01000080">
    <property type="protein sequence ID" value="GGV02809.1"/>
    <property type="molecule type" value="Genomic_DNA"/>
</dbReference>
<dbReference type="PANTHER" id="PTHR30468:SF5">
    <property type="entry name" value="ALPHA-KETOGLUTARATE-DEPENDENT SULFATE ESTER DIOXYGENASE"/>
    <property type="match status" value="1"/>
</dbReference>
<comment type="cofactor">
    <cofactor evidence="1">
        <name>Fe(2+)</name>
        <dbReference type="ChEBI" id="CHEBI:29033"/>
    </cofactor>
</comment>
<evidence type="ECO:0000313" key="10">
    <source>
        <dbReference type="Proteomes" id="UP000654471"/>
    </source>
</evidence>
<dbReference type="SUPFAM" id="SSF51197">
    <property type="entry name" value="Clavaminate synthase-like"/>
    <property type="match status" value="1"/>
</dbReference>
<dbReference type="PANTHER" id="PTHR30468">
    <property type="entry name" value="ALPHA-KETOGLUTARATE-DEPENDENT SULFONATE DIOXYGENASE"/>
    <property type="match status" value="1"/>
</dbReference>
<evidence type="ECO:0000256" key="2">
    <source>
        <dbReference type="ARBA" id="ARBA00005896"/>
    </source>
</evidence>
<keyword evidence="6" id="KW-0408">Iron</keyword>
<keyword evidence="10" id="KW-1185">Reference proteome</keyword>
<dbReference type="RefSeq" id="WP_189308523.1">
    <property type="nucleotide sequence ID" value="NZ_BMRP01000080.1"/>
</dbReference>
<dbReference type="Proteomes" id="UP000654471">
    <property type="component" value="Unassembled WGS sequence"/>
</dbReference>
<keyword evidence="4" id="KW-0223">Dioxygenase</keyword>
<comment type="caution">
    <text evidence="9">The sequence shown here is derived from an EMBL/GenBank/DDBJ whole genome shotgun (WGS) entry which is preliminary data.</text>
</comment>
<gene>
    <name evidence="9" type="ORF">GCM10010211_82600</name>
</gene>
<organism evidence="9 10">
    <name type="scientific">Streptomyces albospinus</name>
    <dbReference type="NCBI Taxonomy" id="285515"/>
    <lineage>
        <taxon>Bacteria</taxon>
        <taxon>Bacillati</taxon>
        <taxon>Actinomycetota</taxon>
        <taxon>Actinomycetes</taxon>
        <taxon>Kitasatosporales</taxon>
        <taxon>Streptomycetaceae</taxon>
        <taxon>Streptomyces</taxon>
    </lineage>
</organism>
<comment type="similarity">
    <text evidence="2">Belongs to the TfdA dioxygenase family.</text>
</comment>
<dbReference type="InterPro" id="IPR051323">
    <property type="entry name" value="AtsK-like"/>
</dbReference>
<evidence type="ECO:0000313" key="9">
    <source>
        <dbReference type="EMBL" id="GGV02809.1"/>
    </source>
</evidence>
<keyword evidence="5" id="KW-0560">Oxidoreductase</keyword>
<proteinExistence type="inferred from homology"/>
<reference evidence="10" key="1">
    <citation type="journal article" date="2019" name="Int. J. Syst. Evol. Microbiol.">
        <title>The Global Catalogue of Microorganisms (GCM) 10K type strain sequencing project: providing services to taxonomists for standard genome sequencing and annotation.</title>
        <authorList>
            <consortium name="The Broad Institute Genomics Platform"/>
            <consortium name="The Broad Institute Genome Sequencing Center for Infectious Disease"/>
            <person name="Wu L."/>
            <person name="Ma J."/>
        </authorList>
    </citation>
    <scope>NUCLEOTIDE SEQUENCE [LARGE SCALE GENOMIC DNA]</scope>
    <source>
        <strain evidence="10">JCM 3399</strain>
    </source>
</reference>
<evidence type="ECO:0000256" key="4">
    <source>
        <dbReference type="ARBA" id="ARBA00022964"/>
    </source>
</evidence>
<protein>
    <recommendedName>
        <fullName evidence="8">TauD/TfdA-like domain-containing protein</fullName>
    </recommendedName>
</protein>
<evidence type="ECO:0000256" key="7">
    <source>
        <dbReference type="SAM" id="MobiDB-lite"/>
    </source>
</evidence>
<feature type="domain" description="TauD/TfdA-like" evidence="8">
    <location>
        <begin position="15"/>
        <end position="278"/>
    </location>
</feature>
<feature type="region of interest" description="Disordered" evidence="7">
    <location>
        <begin position="283"/>
        <end position="302"/>
    </location>
</feature>
<dbReference type="InterPro" id="IPR042098">
    <property type="entry name" value="TauD-like_sf"/>
</dbReference>
<evidence type="ECO:0000256" key="5">
    <source>
        <dbReference type="ARBA" id="ARBA00023002"/>
    </source>
</evidence>
<sequence>MTSTGSRTELDLVRLSGSIGAEIRGLDLTTGLAKETIAAIRDALVTHKVIFFRNQHTLDGDAQERFARRFATPTTAYPTALPTLEGEPAVLDLDYGHTLLRADFWHTDVTYTQRPPLGCVLRAVALPPYGGDTVWANTHAAYQSMPPELRTLADSLWAVHANTRDTTPTLPTDDSDEAQALRDRFTSTLFKTEHPLVRVHPETGERALLLGRFVRHFVGWSPEASHDVLRVLESYIHVPENCVRWRWSPGDVAFWDNRATQHYAVRDYGAHDRRMQRISLAGDTPVSVSGAPSRAVTGDDTDFCTSLAKPGDGGP</sequence>
<accession>A0ABQ2VPF2</accession>
<evidence type="ECO:0000256" key="3">
    <source>
        <dbReference type="ARBA" id="ARBA00022723"/>
    </source>
</evidence>
<keyword evidence="3" id="KW-0479">Metal-binding</keyword>
<name>A0ABQ2VPF2_9ACTN</name>
<dbReference type="InterPro" id="IPR003819">
    <property type="entry name" value="TauD/TfdA-like"/>
</dbReference>
<dbReference type="Pfam" id="PF02668">
    <property type="entry name" value="TauD"/>
    <property type="match status" value="1"/>
</dbReference>
<evidence type="ECO:0000256" key="6">
    <source>
        <dbReference type="ARBA" id="ARBA00023004"/>
    </source>
</evidence>
<dbReference type="Gene3D" id="3.60.130.10">
    <property type="entry name" value="Clavaminate synthase-like"/>
    <property type="match status" value="1"/>
</dbReference>
<evidence type="ECO:0000256" key="1">
    <source>
        <dbReference type="ARBA" id="ARBA00001954"/>
    </source>
</evidence>